<dbReference type="CDD" id="cd00009">
    <property type="entry name" value="AAA"/>
    <property type="match status" value="1"/>
</dbReference>
<dbReference type="GO" id="GO:0006355">
    <property type="term" value="P:regulation of DNA-templated transcription"/>
    <property type="evidence" value="ECO:0007669"/>
    <property type="project" value="InterPro"/>
</dbReference>
<dbReference type="PANTHER" id="PTHR32071">
    <property type="entry name" value="TRANSCRIPTIONAL REGULATORY PROTEIN"/>
    <property type="match status" value="1"/>
</dbReference>
<dbReference type="SMART" id="SM00065">
    <property type="entry name" value="GAF"/>
    <property type="match status" value="1"/>
</dbReference>
<dbReference type="Pfam" id="PF02954">
    <property type="entry name" value="HTH_8"/>
    <property type="match status" value="1"/>
</dbReference>
<keyword evidence="1" id="KW-0547">Nucleotide-binding</keyword>
<dbReference type="InterPro" id="IPR025944">
    <property type="entry name" value="Sigma_54_int_dom_CS"/>
</dbReference>
<dbReference type="OrthoDB" id="9761019at2"/>
<dbReference type="SUPFAM" id="SSF46689">
    <property type="entry name" value="Homeodomain-like"/>
    <property type="match status" value="1"/>
</dbReference>
<gene>
    <name evidence="8" type="primary">vnfA_1</name>
    <name evidence="8" type="ORF">Poly24_23910</name>
</gene>
<dbReference type="SMART" id="SM00382">
    <property type="entry name" value="AAA"/>
    <property type="match status" value="1"/>
</dbReference>
<accession>A0A518JT10</accession>
<dbReference type="SUPFAM" id="SSF52540">
    <property type="entry name" value="P-loop containing nucleoside triphosphate hydrolases"/>
    <property type="match status" value="1"/>
</dbReference>
<proteinExistence type="predicted"/>
<dbReference type="AlphaFoldDB" id="A0A518JT10"/>
<dbReference type="InterPro" id="IPR003018">
    <property type="entry name" value="GAF"/>
</dbReference>
<evidence type="ECO:0000313" key="9">
    <source>
        <dbReference type="Proteomes" id="UP000315082"/>
    </source>
</evidence>
<evidence type="ECO:0000256" key="3">
    <source>
        <dbReference type="ARBA" id="ARBA00023015"/>
    </source>
</evidence>
<reference evidence="8 9" key="1">
    <citation type="submission" date="2019-02" db="EMBL/GenBank/DDBJ databases">
        <title>Deep-cultivation of Planctomycetes and their phenomic and genomic characterization uncovers novel biology.</title>
        <authorList>
            <person name="Wiegand S."/>
            <person name="Jogler M."/>
            <person name="Boedeker C."/>
            <person name="Pinto D."/>
            <person name="Vollmers J."/>
            <person name="Rivas-Marin E."/>
            <person name="Kohn T."/>
            <person name="Peeters S.H."/>
            <person name="Heuer A."/>
            <person name="Rast P."/>
            <person name="Oberbeckmann S."/>
            <person name="Bunk B."/>
            <person name="Jeske O."/>
            <person name="Meyerdierks A."/>
            <person name="Storesund J.E."/>
            <person name="Kallscheuer N."/>
            <person name="Luecker S."/>
            <person name="Lage O.M."/>
            <person name="Pohl T."/>
            <person name="Merkel B.J."/>
            <person name="Hornburger P."/>
            <person name="Mueller R.-W."/>
            <person name="Bruemmer F."/>
            <person name="Labrenz M."/>
            <person name="Spormann A.M."/>
            <person name="Op den Camp H."/>
            <person name="Overmann J."/>
            <person name="Amann R."/>
            <person name="Jetten M.S.M."/>
            <person name="Mascher T."/>
            <person name="Medema M.H."/>
            <person name="Devos D.P."/>
            <person name="Kaster A.-K."/>
            <person name="Ovreas L."/>
            <person name="Rohde M."/>
            <person name="Galperin M.Y."/>
            <person name="Jogler C."/>
        </authorList>
    </citation>
    <scope>NUCLEOTIDE SEQUENCE [LARGE SCALE GENOMIC DNA]</scope>
    <source>
        <strain evidence="8 9">Poly24</strain>
    </source>
</reference>
<dbReference type="InterPro" id="IPR002197">
    <property type="entry name" value="HTH_Fis"/>
</dbReference>
<evidence type="ECO:0000256" key="5">
    <source>
        <dbReference type="ARBA" id="ARBA00023163"/>
    </source>
</evidence>
<dbReference type="KEGG" id="rcf:Poly24_23910"/>
<dbReference type="InterPro" id="IPR009057">
    <property type="entry name" value="Homeodomain-like_sf"/>
</dbReference>
<evidence type="ECO:0000256" key="2">
    <source>
        <dbReference type="ARBA" id="ARBA00022840"/>
    </source>
</evidence>
<keyword evidence="3" id="KW-0805">Transcription regulation</keyword>
<dbReference type="GO" id="GO:0043565">
    <property type="term" value="F:sequence-specific DNA binding"/>
    <property type="evidence" value="ECO:0007669"/>
    <property type="project" value="InterPro"/>
</dbReference>
<dbReference type="Pfam" id="PF25601">
    <property type="entry name" value="AAA_lid_14"/>
    <property type="match status" value="1"/>
</dbReference>
<keyword evidence="5" id="KW-0804">Transcription</keyword>
<dbReference type="Gene3D" id="1.10.10.60">
    <property type="entry name" value="Homeodomain-like"/>
    <property type="match status" value="1"/>
</dbReference>
<dbReference type="InterPro" id="IPR029016">
    <property type="entry name" value="GAF-like_dom_sf"/>
</dbReference>
<dbReference type="InterPro" id="IPR025943">
    <property type="entry name" value="Sigma_54_int_dom_ATP-bd_2"/>
</dbReference>
<dbReference type="PROSITE" id="PS00688">
    <property type="entry name" value="SIGMA54_INTERACT_3"/>
    <property type="match status" value="1"/>
</dbReference>
<feature type="domain" description="Sigma-54 factor interaction" evidence="7">
    <location>
        <begin position="359"/>
        <end position="588"/>
    </location>
</feature>
<feature type="region of interest" description="Disordered" evidence="6">
    <location>
        <begin position="1"/>
        <end position="27"/>
    </location>
</feature>
<dbReference type="PRINTS" id="PR01590">
    <property type="entry name" value="HTHFIS"/>
</dbReference>
<keyword evidence="9" id="KW-1185">Reference proteome</keyword>
<dbReference type="PROSITE" id="PS00676">
    <property type="entry name" value="SIGMA54_INTERACT_2"/>
    <property type="match status" value="1"/>
</dbReference>
<evidence type="ECO:0000313" key="8">
    <source>
        <dbReference type="EMBL" id="QDV68679.1"/>
    </source>
</evidence>
<dbReference type="GO" id="GO:0005524">
    <property type="term" value="F:ATP binding"/>
    <property type="evidence" value="ECO:0007669"/>
    <property type="project" value="UniProtKB-KW"/>
</dbReference>
<dbReference type="Pfam" id="PF00158">
    <property type="entry name" value="Sigma54_activat"/>
    <property type="match status" value="1"/>
</dbReference>
<evidence type="ECO:0000259" key="7">
    <source>
        <dbReference type="PROSITE" id="PS50045"/>
    </source>
</evidence>
<dbReference type="InterPro" id="IPR002078">
    <property type="entry name" value="Sigma_54_int"/>
</dbReference>
<dbReference type="Proteomes" id="UP000315082">
    <property type="component" value="Chromosome"/>
</dbReference>
<evidence type="ECO:0000256" key="4">
    <source>
        <dbReference type="ARBA" id="ARBA00023125"/>
    </source>
</evidence>
<evidence type="ECO:0000256" key="6">
    <source>
        <dbReference type="SAM" id="MobiDB-lite"/>
    </source>
</evidence>
<sequence>MTRTSPELAGLLVSRKHPNREMPSKTDYLSSHWPPVVRELGCELLRQLAAGEPFQPTFYPAISGVLADFRPGAIAIVRQRGKDWSPEPTFNVDSDFRLAAVPEVVISAALDAPFLLHDSGWVAAAIDSNDTAPGLLVVQVPRSAVKQADALRPLLIGLAQLAGLLIQIAGNETARDAEIQRLTTMLEIAATWQQQRDWAELLESMAEAATQLLDAQRASIFLWDRRRSLLVGRPAMGVEGGQLEVDDSAGIVGAVLSSGIAKRWDGSDSESEVNRKPDAQLQFQTTSLVAVPLNNRNGKRMGVFEVLNKRDGRFTEQDEHVLQELAVHAAAAIENSQERERLAQNCDQLALAAAENVQVIGESAAVVALRKTTDRVAKTDLSVLILGENGTGKEVLARSIHLTGPRRREPFIAVNCAAIVETLLESELFGHEKGAFTDAHEARAGKFEIANGGTLFLDEIGDMSLGGQAKLLRALEEKVIVRVGGFTSINTDVRVLAATNQPLAELVRQKRFREDLYFRLNVVTLKLPALRERGDDILLLAQHFLEDFAHKQGHRVPTLSSAAQQALKSHPWPGNIRELRNLIERVSYLCSSDIIQASDLTFSASPSDQSDSQRLAHKSLNEATRQFQIQHIQSAIQRAGHNMTEAAAMLGVHRSNLYRKMKQLDLETMDD</sequence>
<dbReference type="EMBL" id="CP036348">
    <property type="protein sequence ID" value="QDV68679.1"/>
    <property type="molecule type" value="Genomic_DNA"/>
</dbReference>
<dbReference type="SUPFAM" id="SSF55781">
    <property type="entry name" value="GAF domain-like"/>
    <property type="match status" value="1"/>
</dbReference>
<dbReference type="InterPro" id="IPR003593">
    <property type="entry name" value="AAA+_ATPase"/>
</dbReference>
<dbReference type="Pfam" id="PF13185">
    <property type="entry name" value="GAF_2"/>
    <property type="match status" value="1"/>
</dbReference>
<dbReference type="Gene3D" id="3.30.450.40">
    <property type="match status" value="1"/>
</dbReference>
<dbReference type="InterPro" id="IPR058031">
    <property type="entry name" value="AAA_lid_NorR"/>
</dbReference>
<dbReference type="Gene3D" id="3.40.50.300">
    <property type="entry name" value="P-loop containing nucleotide triphosphate hydrolases"/>
    <property type="match status" value="1"/>
</dbReference>
<dbReference type="FunFam" id="3.40.50.300:FF:000006">
    <property type="entry name" value="DNA-binding transcriptional regulator NtrC"/>
    <property type="match status" value="1"/>
</dbReference>
<keyword evidence="4" id="KW-0238">DNA-binding</keyword>
<keyword evidence="2" id="KW-0067">ATP-binding</keyword>
<dbReference type="PANTHER" id="PTHR32071:SF57">
    <property type="entry name" value="C4-DICARBOXYLATE TRANSPORT TRANSCRIPTIONAL REGULATORY PROTEIN DCTD"/>
    <property type="match status" value="1"/>
</dbReference>
<name>A0A518JT10_9BACT</name>
<dbReference type="PROSITE" id="PS50045">
    <property type="entry name" value="SIGMA54_INTERACT_4"/>
    <property type="match status" value="1"/>
</dbReference>
<organism evidence="8 9">
    <name type="scientific">Rosistilla carotiformis</name>
    <dbReference type="NCBI Taxonomy" id="2528017"/>
    <lineage>
        <taxon>Bacteria</taxon>
        <taxon>Pseudomonadati</taxon>
        <taxon>Planctomycetota</taxon>
        <taxon>Planctomycetia</taxon>
        <taxon>Pirellulales</taxon>
        <taxon>Pirellulaceae</taxon>
        <taxon>Rosistilla</taxon>
    </lineage>
</organism>
<protein>
    <submittedName>
        <fullName evidence="8">Nitrogen fixation protein VnfA</fullName>
    </submittedName>
</protein>
<dbReference type="InterPro" id="IPR027417">
    <property type="entry name" value="P-loop_NTPase"/>
</dbReference>
<dbReference type="Gene3D" id="1.10.8.60">
    <property type="match status" value="1"/>
</dbReference>
<evidence type="ECO:0000256" key="1">
    <source>
        <dbReference type="ARBA" id="ARBA00022741"/>
    </source>
</evidence>